<sequence length="73" mass="7980">MCITGDRSSDEHATENNENGHVQSSTAQIKNNNMSGVFFLVQTVSKGGGCWLADQPQHFNTCQSSCFDCRVPL</sequence>
<accession>A0A0V1CLE8</accession>
<gene>
    <name evidence="2" type="ORF">T03_12469</name>
</gene>
<keyword evidence="3" id="KW-1185">Reference proteome</keyword>
<evidence type="ECO:0000256" key="1">
    <source>
        <dbReference type="SAM" id="MobiDB-lite"/>
    </source>
</evidence>
<comment type="caution">
    <text evidence="2">The sequence shown here is derived from an EMBL/GenBank/DDBJ whole genome shotgun (WGS) entry which is preliminary data.</text>
</comment>
<dbReference type="Proteomes" id="UP000054653">
    <property type="component" value="Unassembled WGS sequence"/>
</dbReference>
<reference evidence="2 3" key="1">
    <citation type="submission" date="2015-01" db="EMBL/GenBank/DDBJ databases">
        <title>Evolution of Trichinella species and genotypes.</title>
        <authorList>
            <person name="Korhonen P.K."/>
            <person name="Edoardo P."/>
            <person name="Giuseppe L.R."/>
            <person name="Gasser R.B."/>
        </authorList>
    </citation>
    <scope>NUCLEOTIDE SEQUENCE [LARGE SCALE GENOMIC DNA]</scope>
    <source>
        <strain evidence="2">ISS120</strain>
    </source>
</reference>
<name>A0A0V1CLE8_TRIBR</name>
<dbReference type="Pfam" id="PF10712">
    <property type="entry name" value="NAD-GH"/>
    <property type="match status" value="1"/>
</dbReference>
<feature type="region of interest" description="Disordered" evidence="1">
    <location>
        <begin position="1"/>
        <end position="27"/>
    </location>
</feature>
<proteinExistence type="predicted"/>
<dbReference type="InterPro" id="IPR019651">
    <property type="entry name" value="Glutamate_DH_NAD-spec"/>
</dbReference>
<organism evidence="2 3">
    <name type="scientific">Trichinella britovi</name>
    <name type="common">Parasitic roundworm</name>
    <dbReference type="NCBI Taxonomy" id="45882"/>
    <lineage>
        <taxon>Eukaryota</taxon>
        <taxon>Metazoa</taxon>
        <taxon>Ecdysozoa</taxon>
        <taxon>Nematoda</taxon>
        <taxon>Enoplea</taxon>
        <taxon>Dorylaimia</taxon>
        <taxon>Trichinellida</taxon>
        <taxon>Trichinellidae</taxon>
        <taxon>Trichinella</taxon>
    </lineage>
</organism>
<protein>
    <submittedName>
        <fullName evidence="2">Uncharacterized protein</fullName>
    </submittedName>
</protein>
<dbReference type="EMBL" id="JYDI01000161">
    <property type="protein sequence ID" value="KRY50002.1"/>
    <property type="molecule type" value="Genomic_DNA"/>
</dbReference>
<dbReference type="AlphaFoldDB" id="A0A0V1CLE8"/>
<feature type="compositionally biased region" description="Polar residues" evidence="1">
    <location>
        <begin position="16"/>
        <end position="27"/>
    </location>
</feature>
<evidence type="ECO:0000313" key="3">
    <source>
        <dbReference type="Proteomes" id="UP000054653"/>
    </source>
</evidence>
<evidence type="ECO:0000313" key="2">
    <source>
        <dbReference type="EMBL" id="KRY50002.1"/>
    </source>
</evidence>